<dbReference type="Gene3D" id="3.20.20.140">
    <property type="entry name" value="Metal-dependent hydrolases"/>
    <property type="match status" value="1"/>
</dbReference>
<sequence length="218" mass="24599">MSREEYMRVVLEEVERYDEDRAGLIMTLDRTKGPEIWQECLEIALKLKREGRRLLGVDLAGDPLKSDVSIFRSFFEKAQEAGLGITLHIAETTANTDEETLKLLSYRPDRLGHATFLNEEAVGIVMKENTCIEICLSSNLLCKTVSDLETHHIRQYLNCDHPIAICTDDALPFRTTLLAEYALLLAAPPYGLGLSQDEVRKVAEMSLQSRFKVLKGTP</sequence>
<dbReference type="Proteomes" id="UP001140091">
    <property type="component" value="Unassembled WGS sequence"/>
</dbReference>
<keyword evidence="6" id="KW-0546">Nucleotide metabolism</keyword>
<evidence type="ECO:0000256" key="2">
    <source>
        <dbReference type="ARBA" id="ARBA00006676"/>
    </source>
</evidence>
<feature type="non-terminal residue" evidence="9">
    <location>
        <position position="218"/>
    </location>
</feature>
<evidence type="ECO:0000256" key="1">
    <source>
        <dbReference type="ARBA" id="ARBA00001947"/>
    </source>
</evidence>
<feature type="domain" description="Adenosine deaminase" evidence="8">
    <location>
        <begin position="23"/>
        <end position="211"/>
    </location>
</feature>
<protein>
    <recommendedName>
        <fullName evidence="8">Adenosine deaminase domain-containing protein</fullName>
    </recommendedName>
</protein>
<dbReference type="Pfam" id="PF00962">
    <property type="entry name" value="A_deaminase"/>
    <property type="match status" value="1"/>
</dbReference>
<comment type="caution">
    <text evidence="9">The sequence shown here is derived from an EMBL/GenBank/DDBJ whole genome shotgun (WGS) entry which is preliminary data.</text>
</comment>
<keyword evidence="5" id="KW-0862">Zinc</keyword>
<dbReference type="OrthoDB" id="272271at2759"/>
<gene>
    <name evidence="9" type="ORF">H1R20_g4805</name>
</gene>
<dbReference type="GO" id="GO:0046103">
    <property type="term" value="P:inosine biosynthetic process"/>
    <property type="evidence" value="ECO:0007669"/>
    <property type="project" value="TreeGrafter"/>
</dbReference>
<dbReference type="SUPFAM" id="SSF51556">
    <property type="entry name" value="Metallo-dependent hydrolases"/>
    <property type="match status" value="1"/>
</dbReference>
<dbReference type="InterPro" id="IPR001365">
    <property type="entry name" value="A_deaminase_dom"/>
</dbReference>
<keyword evidence="10" id="KW-1185">Reference proteome</keyword>
<keyword evidence="3" id="KW-0479">Metal-binding</keyword>
<evidence type="ECO:0000259" key="8">
    <source>
        <dbReference type="Pfam" id="PF00962"/>
    </source>
</evidence>
<evidence type="ECO:0000313" key="10">
    <source>
        <dbReference type="Proteomes" id="UP001140091"/>
    </source>
</evidence>
<keyword evidence="4" id="KW-0378">Hydrolase</keyword>
<comment type="cofactor">
    <cofactor evidence="1">
        <name>Zn(2+)</name>
        <dbReference type="ChEBI" id="CHEBI:29105"/>
    </cofactor>
</comment>
<dbReference type="EMBL" id="JANBPK010000776">
    <property type="protein sequence ID" value="KAJ2932266.1"/>
    <property type="molecule type" value="Genomic_DNA"/>
</dbReference>
<dbReference type="PANTHER" id="PTHR11409">
    <property type="entry name" value="ADENOSINE DEAMINASE"/>
    <property type="match status" value="1"/>
</dbReference>
<evidence type="ECO:0000256" key="6">
    <source>
        <dbReference type="ARBA" id="ARBA00023080"/>
    </source>
</evidence>
<name>A0A9W8JCA0_9AGAR</name>
<organism evidence="9 10">
    <name type="scientific">Candolleomyces eurysporus</name>
    <dbReference type="NCBI Taxonomy" id="2828524"/>
    <lineage>
        <taxon>Eukaryota</taxon>
        <taxon>Fungi</taxon>
        <taxon>Dikarya</taxon>
        <taxon>Basidiomycota</taxon>
        <taxon>Agaricomycotina</taxon>
        <taxon>Agaricomycetes</taxon>
        <taxon>Agaricomycetidae</taxon>
        <taxon>Agaricales</taxon>
        <taxon>Agaricineae</taxon>
        <taxon>Psathyrellaceae</taxon>
        <taxon>Candolleomyces</taxon>
    </lineage>
</organism>
<evidence type="ECO:0000313" key="9">
    <source>
        <dbReference type="EMBL" id="KAJ2932266.1"/>
    </source>
</evidence>
<dbReference type="PANTHER" id="PTHR11409:SF42">
    <property type="entry name" value="ADENOSINE DEAMINASE-LIKE PROTEIN"/>
    <property type="match status" value="1"/>
</dbReference>
<dbReference type="InterPro" id="IPR006330">
    <property type="entry name" value="Ado/ade_deaminase"/>
</dbReference>
<proteinExistence type="inferred from homology"/>
<comment type="catalytic activity">
    <reaction evidence="7">
        <text>N(6)-methyl-AMP + H2O + H(+) = IMP + methylamine</text>
        <dbReference type="Rhea" id="RHEA:16001"/>
        <dbReference type="ChEBI" id="CHEBI:15377"/>
        <dbReference type="ChEBI" id="CHEBI:15378"/>
        <dbReference type="ChEBI" id="CHEBI:58053"/>
        <dbReference type="ChEBI" id="CHEBI:59338"/>
        <dbReference type="ChEBI" id="CHEBI:144842"/>
    </reaction>
    <physiologicalReaction direction="left-to-right" evidence="7">
        <dbReference type="Rhea" id="RHEA:16002"/>
    </physiologicalReaction>
</comment>
<dbReference type="GO" id="GO:0006154">
    <property type="term" value="P:adenosine catabolic process"/>
    <property type="evidence" value="ECO:0007669"/>
    <property type="project" value="TreeGrafter"/>
</dbReference>
<dbReference type="GO" id="GO:0046872">
    <property type="term" value="F:metal ion binding"/>
    <property type="evidence" value="ECO:0007669"/>
    <property type="project" value="UniProtKB-KW"/>
</dbReference>
<dbReference type="InterPro" id="IPR032466">
    <property type="entry name" value="Metal_Hydrolase"/>
</dbReference>
<evidence type="ECO:0000256" key="3">
    <source>
        <dbReference type="ARBA" id="ARBA00022723"/>
    </source>
</evidence>
<evidence type="ECO:0000256" key="7">
    <source>
        <dbReference type="ARBA" id="ARBA00048787"/>
    </source>
</evidence>
<evidence type="ECO:0000256" key="5">
    <source>
        <dbReference type="ARBA" id="ARBA00022833"/>
    </source>
</evidence>
<dbReference type="GO" id="GO:0009117">
    <property type="term" value="P:nucleotide metabolic process"/>
    <property type="evidence" value="ECO:0007669"/>
    <property type="project" value="UniProtKB-KW"/>
</dbReference>
<dbReference type="AlphaFoldDB" id="A0A9W8JCA0"/>
<accession>A0A9W8JCA0</accession>
<comment type="similarity">
    <text evidence="2">Belongs to the metallo-dependent hydrolases superfamily. Adenosine and AMP deaminases family.</text>
</comment>
<dbReference type="GO" id="GO:0004000">
    <property type="term" value="F:adenosine deaminase activity"/>
    <property type="evidence" value="ECO:0007669"/>
    <property type="project" value="TreeGrafter"/>
</dbReference>
<evidence type="ECO:0000256" key="4">
    <source>
        <dbReference type="ARBA" id="ARBA00022801"/>
    </source>
</evidence>
<reference evidence="9" key="1">
    <citation type="submission" date="2022-06" db="EMBL/GenBank/DDBJ databases">
        <title>Genome Sequence of Candolleomyces eurysporus.</title>
        <authorList>
            <person name="Buettner E."/>
        </authorList>
    </citation>
    <scope>NUCLEOTIDE SEQUENCE</scope>
    <source>
        <strain evidence="9">VTCC 930004</strain>
    </source>
</reference>